<dbReference type="AlphaFoldDB" id="A0A6C1KN58"/>
<dbReference type="GeneID" id="95772076"/>
<accession>A0A6C1KN58</accession>
<gene>
    <name evidence="2" type="ORF">FBQ73_01190</name>
</gene>
<proteinExistence type="predicted"/>
<protein>
    <submittedName>
        <fullName evidence="2">Nitrile hydratase accessory protein</fullName>
    </submittedName>
</protein>
<dbReference type="InterPro" id="IPR008990">
    <property type="entry name" value="Elect_transpt_acc-like_dom_sf"/>
</dbReference>
<feature type="domain" description="Nitrile hydratase beta subunit-like N-terminal" evidence="1">
    <location>
        <begin position="26"/>
        <end position="112"/>
    </location>
</feature>
<organism evidence="2 3">
    <name type="scientific">Xanthobacter autotrophicus</name>
    <dbReference type="NCBI Taxonomy" id="280"/>
    <lineage>
        <taxon>Bacteria</taxon>
        <taxon>Pseudomonadati</taxon>
        <taxon>Pseudomonadota</taxon>
        <taxon>Alphaproteobacteria</taxon>
        <taxon>Hyphomicrobiales</taxon>
        <taxon>Xanthobacteraceae</taxon>
        <taxon>Xanthobacter</taxon>
    </lineage>
</organism>
<dbReference type="InterPro" id="IPR023808">
    <property type="entry name" value="Nitrile_Hydratase_acc_put"/>
</dbReference>
<dbReference type="SUPFAM" id="SSF50090">
    <property type="entry name" value="Electron transport accessory proteins"/>
    <property type="match status" value="1"/>
</dbReference>
<dbReference type="RefSeq" id="WP_138397706.1">
    <property type="nucleotide sequence ID" value="NZ_JBAFVI010000009.1"/>
</dbReference>
<dbReference type="Proteomes" id="UP000305131">
    <property type="component" value="Unassembled WGS sequence"/>
</dbReference>
<name>A0A6C1KN58_XANAU</name>
<evidence type="ECO:0000313" key="3">
    <source>
        <dbReference type="Proteomes" id="UP000305131"/>
    </source>
</evidence>
<dbReference type="NCBIfam" id="TIGR03889">
    <property type="entry name" value="nitrile_acc"/>
    <property type="match status" value="1"/>
</dbReference>
<dbReference type="Gene3D" id="1.10.472.20">
    <property type="entry name" value="Nitrile hydratase, beta subunit"/>
    <property type="match status" value="1"/>
</dbReference>
<dbReference type="Pfam" id="PF21006">
    <property type="entry name" value="NHase_beta_N"/>
    <property type="match status" value="1"/>
</dbReference>
<dbReference type="InterPro" id="IPR049054">
    <property type="entry name" value="CN_hydtase_beta-like_N"/>
</dbReference>
<evidence type="ECO:0000313" key="2">
    <source>
        <dbReference type="EMBL" id="TLX44704.1"/>
    </source>
</evidence>
<dbReference type="EMBL" id="VAUP01000004">
    <property type="protein sequence ID" value="TLX44704.1"/>
    <property type="molecule type" value="Genomic_DNA"/>
</dbReference>
<reference evidence="2 3" key="1">
    <citation type="submission" date="2019-05" db="EMBL/GenBank/DDBJ databases">
        <authorList>
            <person name="Zhou X."/>
        </authorList>
    </citation>
    <scope>NUCLEOTIDE SEQUENCE [LARGE SCALE GENOMIC DNA]</scope>
    <source>
        <strain evidence="2 3">DSM 432</strain>
    </source>
</reference>
<evidence type="ECO:0000259" key="1">
    <source>
        <dbReference type="Pfam" id="PF21006"/>
    </source>
</evidence>
<dbReference type="OrthoDB" id="9811616at2"/>
<dbReference type="InterPro" id="IPR042262">
    <property type="entry name" value="CN_hydtase_beta_C"/>
</dbReference>
<comment type="caution">
    <text evidence="2">The sequence shown here is derived from an EMBL/GenBank/DDBJ whole genome shotgun (WGS) entry which is preliminary data.</text>
</comment>
<sequence>MLTRFEQFAVNEMMGKPDTPPRANGTLCFANDWERTAFGVALTLARNGYFEWDDFRDELITQIGTWEAEHPIDRSSWNYYERWLAALEKAVVKSGLLDPAELSAALSASPAEPHAA</sequence>